<dbReference type="AlphaFoldDB" id="A0A919E152"/>
<protein>
    <submittedName>
        <fullName evidence="1">Uncharacterized protein</fullName>
    </submittedName>
</protein>
<reference evidence="1" key="2">
    <citation type="submission" date="2020-09" db="EMBL/GenBank/DDBJ databases">
        <authorList>
            <person name="Sun Q."/>
            <person name="Ohkuma M."/>
        </authorList>
    </citation>
    <scope>NUCLEOTIDE SEQUENCE</scope>
    <source>
        <strain evidence="1">JCM 4477</strain>
    </source>
</reference>
<dbReference type="EMBL" id="BNBI01000005">
    <property type="protein sequence ID" value="GHE99678.1"/>
    <property type="molecule type" value="Genomic_DNA"/>
</dbReference>
<reference evidence="1" key="1">
    <citation type="journal article" date="2014" name="Int. J. Syst. Evol. Microbiol.">
        <title>Complete genome sequence of Corynebacterium casei LMG S-19264T (=DSM 44701T), isolated from a smear-ripened cheese.</title>
        <authorList>
            <consortium name="US DOE Joint Genome Institute (JGI-PGF)"/>
            <person name="Walter F."/>
            <person name="Albersmeier A."/>
            <person name="Kalinowski J."/>
            <person name="Ruckert C."/>
        </authorList>
    </citation>
    <scope>NUCLEOTIDE SEQUENCE</scope>
    <source>
        <strain evidence="1">JCM 4477</strain>
    </source>
</reference>
<gene>
    <name evidence="1" type="ORF">GCM10018772_25150</name>
</gene>
<keyword evidence="2" id="KW-1185">Reference proteome</keyword>
<evidence type="ECO:0000313" key="1">
    <source>
        <dbReference type="EMBL" id="GHE99678.1"/>
    </source>
</evidence>
<dbReference type="Proteomes" id="UP000630718">
    <property type="component" value="Unassembled WGS sequence"/>
</dbReference>
<name>A0A919E152_9ACTN</name>
<accession>A0A919E152</accession>
<comment type="caution">
    <text evidence="1">The sequence shown here is derived from an EMBL/GenBank/DDBJ whole genome shotgun (WGS) entry which is preliminary data.</text>
</comment>
<evidence type="ECO:0000313" key="2">
    <source>
        <dbReference type="Proteomes" id="UP000630718"/>
    </source>
</evidence>
<proteinExistence type="predicted"/>
<sequence>MRYSLTGTTGTAVVVTKAHRRPAALRALPATGRPFHSLRRAGASEVGPVALSRAARWTPTLTMSCDSSGAQPKPGWSGVVPCEVLEAHEPSLLRYSWQDERGGEVTEVAHRRALA</sequence>
<organism evidence="1 2">
    <name type="scientific">Streptomyces fumanus</name>
    <dbReference type="NCBI Taxonomy" id="67302"/>
    <lineage>
        <taxon>Bacteria</taxon>
        <taxon>Bacillati</taxon>
        <taxon>Actinomycetota</taxon>
        <taxon>Actinomycetes</taxon>
        <taxon>Kitasatosporales</taxon>
        <taxon>Streptomycetaceae</taxon>
        <taxon>Streptomyces</taxon>
    </lineage>
</organism>